<evidence type="ECO:0000313" key="3">
    <source>
        <dbReference type="Proteomes" id="UP000636800"/>
    </source>
</evidence>
<dbReference type="AlphaFoldDB" id="A0A835PPI1"/>
<sequence length="69" mass="7026">MGIGLQGAGKVAGGETVPGANSGGGPRMPMPQAEVEWGRVAEVYDSASCVAEEWEQLTVVVEGPGGVRR</sequence>
<comment type="caution">
    <text evidence="2">The sequence shown here is derived from an EMBL/GenBank/DDBJ whole genome shotgun (WGS) entry which is preliminary data.</text>
</comment>
<organism evidence="2 3">
    <name type="scientific">Vanilla planifolia</name>
    <name type="common">Vanilla</name>
    <dbReference type="NCBI Taxonomy" id="51239"/>
    <lineage>
        <taxon>Eukaryota</taxon>
        <taxon>Viridiplantae</taxon>
        <taxon>Streptophyta</taxon>
        <taxon>Embryophyta</taxon>
        <taxon>Tracheophyta</taxon>
        <taxon>Spermatophyta</taxon>
        <taxon>Magnoliopsida</taxon>
        <taxon>Liliopsida</taxon>
        <taxon>Asparagales</taxon>
        <taxon>Orchidaceae</taxon>
        <taxon>Vanilloideae</taxon>
        <taxon>Vanilleae</taxon>
        <taxon>Vanilla</taxon>
    </lineage>
</organism>
<dbReference type="EMBL" id="JADCNL010000013">
    <property type="protein sequence ID" value="KAG0455267.1"/>
    <property type="molecule type" value="Genomic_DNA"/>
</dbReference>
<keyword evidence="3" id="KW-1185">Reference proteome</keyword>
<evidence type="ECO:0000256" key="1">
    <source>
        <dbReference type="SAM" id="MobiDB-lite"/>
    </source>
</evidence>
<feature type="compositionally biased region" description="Gly residues" evidence="1">
    <location>
        <begin position="1"/>
        <end position="12"/>
    </location>
</feature>
<protein>
    <submittedName>
        <fullName evidence="2">Uncharacterized protein</fullName>
    </submittedName>
</protein>
<feature type="region of interest" description="Disordered" evidence="1">
    <location>
        <begin position="1"/>
        <end position="31"/>
    </location>
</feature>
<accession>A0A835PPI1</accession>
<gene>
    <name evidence="2" type="ORF">HPP92_024559</name>
</gene>
<proteinExistence type="predicted"/>
<evidence type="ECO:0000313" key="2">
    <source>
        <dbReference type="EMBL" id="KAG0455267.1"/>
    </source>
</evidence>
<reference evidence="2 3" key="1">
    <citation type="journal article" date="2020" name="Nat. Food">
        <title>A phased Vanilla planifolia genome enables genetic improvement of flavour and production.</title>
        <authorList>
            <person name="Hasing T."/>
            <person name="Tang H."/>
            <person name="Brym M."/>
            <person name="Khazi F."/>
            <person name="Huang T."/>
            <person name="Chambers A.H."/>
        </authorList>
    </citation>
    <scope>NUCLEOTIDE SEQUENCE [LARGE SCALE GENOMIC DNA]</scope>
    <source>
        <tissue evidence="2">Leaf</tissue>
    </source>
</reference>
<dbReference type="OrthoDB" id="9834376at2759"/>
<dbReference type="Proteomes" id="UP000636800">
    <property type="component" value="Chromosome 13"/>
</dbReference>
<name>A0A835PPI1_VANPL</name>